<sequence length="164" mass="18409">MDFSRQTADAVMTLRRSRCSRAWNSLERSKGERNGIELGREVIGAHRLWDIISGHHPHPHLHLHHWRRWQQRAPSQSAARWSGRSRRGRGEERRVYVLPTLPAWCGQEVQRGWVQHLLGVVAGDHASLTISQAAAAAAACSPRPVESAPPVDQERADVLTAGCR</sequence>
<dbReference type="Proteomes" id="UP001165080">
    <property type="component" value="Unassembled WGS sequence"/>
</dbReference>
<accession>A0A9W6F9Z3</accession>
<gene>
    <name evidence="1" type="primary">PLESTBF000884</name>
    <name evidence="1" type="ORF">PLESTB_001735400</name>
</gene>
<protein>
    <submittedName>
        <fullName evidence="1">Uncharacterized protein</fullName>
    </submittedName>
</protein>
<organism evidence="1 2">
    <name type="scientific">Pleodorina starrii</name>
    <dbReference type="NCBI Taxonomy" id="330485"/>
    <lineage>
        <taxon>Eukaryota</taxon>
        <taxon>Viridiplantae</taxon>
        <taxon>Chlorophyta</taxon>
        <taxon>core chlorophytes</taxon>
        <taxon>Chlorophyceae</taxon>
        <taxon>CS clade</taxon>
        <taxon>Chlamydomonadales</taxon>
        <taxon>Volvocaceae</taxon>
        <taxon>Pleodorina</taxon>
    </lineage>
</organism>
<reference evidence="1 2" key="1">
    <citation type="journal article" date="2023" name="Commun. Biol.">
        <title>Reorganization of the ancestral sex-determining regions during the evolution of trioecy in Pleodorina starrii.</title>
        <authorList>
            <person name="Takahashi K."/>
            <person name="Suzuki S."/>
            <person name="Kawai-Toyooka H."/>
            <person name="Yamamoto K."/>
            <person name="Hamaji T."/>
            <person name="Ootsuki R."/>
            <person name="Yamaguchi H."/>
            <person name="Kawachi M."/>
            <person name="Higashiyama T."/>
            <person name="Nozaki H."/>
        </authorList>
    </citation>
    <scope>NUCLEOTIDE SEQUENCE [LARGE SCALE GENOMIC DNA]</scope>
    <source>
        <strain evidence="1 2">NIES-4479</strain>
    </source>
</reference>
<dbReference type="AlphaFoldDB" id="A0A9W6F9Z3"/>
<keyword evidence="2" id="KW-1185">Reference proteome</keyword>
<evidence type="ECO:0000313" key="1">
    <source>
        <dbReference type="EMBL" id="GLC61245.1"/>
    </source>
</evidence>
<name>A0A9W6F9Z3_9CHLO</name>
<proteinExistence type="predicted"/>
<dbReference type="EMBL" id="BRXU01000044">
    <property type="protein sequence ID" value="GLC61245.1"/>
    <property type="molecule type" value="Genomic_DNA"/>
</dbReference>
<evidence type="ECO:0000313" key="2">
    <source>
        <dbReference type="Proteomes" id="UP001165080"/>
    </source>
</evidence>
<comment type="caution">
    <text evidence="1">The sequence shown here is derived from an EMBL/GenBank/DDBJ whole genome shotgun (WGS) entry which is preliminary data.</text>
</comment>